<keyword evidence="1" id="KW-0812">Transmembrane</keyword>
<name>A0ABY4GSM1_9BACI</name>
<gene>
    <name evidence="3" type="ORF">MUN87_04840</name>
</gene>
<feature type="transmembrane region" description="Helical" evidence="1">
    <location>
        <begin position="99"/>
        <end position="122"/>
    </location>
</feature>
<organism evidence="3 4">
    <name type="scientific">Gracilibacillus salinarum</name>
    <dbReference type="NCBI Taxonomy" id="2932255"/>
    <lineage>
        <taxon>Bacteria</taxon>
        <taxon>Bacillati</taxon>
        <taxon>Bacillota</taxon>
        <taxon>Bacilli</taxon>
        <taxon>Bacillales</taxon>
        <taxon>Bacillaceae</taxon>
        <taxon>Gracilibacillus</taxon>
    </lineage>
</organism>
<evidence type="ECO:0000256" key="1">
    <source>
        <dbReference type="SAM" id="Phobius"/>
    </source>
</evidence>
<reference evidence="3 4" key="1">
    <citation type="submission" date="2022-04" db="EMBL/GenBank/DDBJ databases">
        <title>Gracilibacillus sp. isolated from saltern.</title>
        <authorList>
            <person name="Won M."/>
            <person name="Lee C.-M."/>
            <person name="Woen H.-Y."/>
            <person name="Kwon S.-W."/>
        </authorList>
    </citation>
    <scope>NUCLEOTIDE SEQUENCE [LARGE SCALE GENOMIC DNA]</scope>
    <source>
        <strain evidence="3 4">SSPM10-3</strain>
    </source>
</reference>
<dbReference type="Pfam" id="PF17369">
    <property type="entry name" value="DUF5391"/>
    <property type="match status" value="1"/>
</dbReference>
<protein>
    <submittedName>
        <fullName evidence="3">DUF5391 domain-containing protein</fullName>
    </submittedName>
</protein>
<sequence length="132" mass="14369">MKKRVVITTLLSAILFCAMMTLSSASPLADSGPNTNTFNSLGMWLAVIMILMFYMIPLIMYMIGVDAMKYVLAVFCGVGILINLALIPINLLIGEVSGQIAPITFAVVAICTVTCVVNIIWYRIAFCHRTAT</sequence>
<feature type="signal peptide" evidence="2">
    <location>
        <begin position="1"/>
        <end position="25"/>
    </location>
</feature>
<proteinExistence type="predicted"/>
<dbReference type="EMBL" id="CP095071">
    <property type="protein sequence ID" value="UOQ86227.1"/>
    <property type="molecule type" value="Genomic_DNA"/>
</dbReference>
<keyword evidence="1" id="KW-0472">Membrane</keyword>
<feature type="transmembrane region" description="Helical" evidence="1">
    <location>
        <begin position="70"/>
        <end position="93"/>
    </location>
</feature>
<keyword evidence="2" id="KW-0732">Signal</keyword>
<dbReference type="RefSeq" id="WP_244746548.1">
    <property type="nucleotide sequence ID" value="NZ_CP095071.1"/>
</dbReference>
<accession>A0ABY4GSM1</accession>
<keyword evidence="1" id="KW-1133">Transmembrane helix</keyword>
<evidence type="ECO:0000313" key="3">
    <source>
        <dbReference type="EMBL" id="UOQ86227.1"/>
    </source>
</evidence>
<dbReference type="Proteomes" id="UP000831537">
    <property type="component" value="Chromosome"/>
</dbReference>
<dbReference type="InterPro" id="IPR020204">
    <property type="entry name" value="Uncharacterised_YxaJ"/>
</dbReference>
<evidence type="ECO:0000256" key="2">
    <source>
        <dbReference type="SAM" id="SignalP"/>
    </source>
</evidence>
<feature type="chain" id="PRO_5047547771" evidence="2">
    <location>
        <begin position="26"/>
        <end position="132"/>
    </location>
</feature>
<evidence type="ECO:0000313" key="4">
    <source>
        <dbReference type="Proteomes" id="UP000831537"/>
    </source>
</evidence>
<keyword evidence="4" id="KW-1185">Reference proteome</keyword>
<feature type="transmembrane region" description="Helical" evidence="1">
    <location>
        <begin position="41"/>
        <end position="63"/>
    </location>
</feature>